<feature type="compositionally biased region" description="Low complexity" evidence="4">
    <location>
        <begin position="452"/>
        <end position="471"/>
    </location>
</feature>
<evidence type="ECO:0000313" key="7">
    <source>
        <dbReference type="Proteomes" id="UP000438429"/>
    </source>
</evidence>
<evidence type="ECO:0000313" key="6">
    <source>
        <dbReference type="EMBL" id="KAF0035293.1"/>
    </source>
</evidence>
<dbReference type="SUPFAM" id="SSF56024">
    <property type="entry name" value="Phospholipase D/nuclease"/>
    <property type="match status" value="2"/>
</dbReference>
<dbReference type="Proteomes" id="UP000438429">
    <property type="component" value="Unassembled WGS sequence"/>
</dbReference>
<proteinExistence type="inferred from homology"/>
<dbReference type="GO" id="GO:0097431">
    <property type="term" value="C:mitotic spindle pole"/>
    <property type="evidence" value="ECO:0007669"/>
    <property type="project" value="TreeGrafter"/>
</dbReference>
<name>A0A6A4SMK8_SCOMX</name>
<feature type="domain" description="Scaffolding anchor of CK1" evidence="5">
    <location>
        <begin position="25"/>
        <end position="296"/>
    </location>
</feature>
<gene>
    <name evidence="6" type="ORF">F2P81_013051</name>
</gene>
<dbReference type="GO" id="GO:1902480">
    <property type="term" value="P:protein localization to mitotic spindle"/>
    <property type="evidence" value="ECO:0007669"/>
    <property type="project" value="TreeGrafter"/>
</dbReference>
<evidence type="ECO:0000256" key="1">
    <source>
        <dbReference type="ARBA" id="ARBA00004496"/>
    </source>
</evidence>
<dbReference type="PANTHER" id="PTHR16181">
    <property type="entry name" value="PROTEIN FAM83A-RELATED"/>
    <property type="match status" value="1"/>
</dbReference>
<reference evidence="6 7" key="1">
    <citation type="submission" date="2019-06" db="EMBL/GenBank/DDBJ databases">
        <title>Draft genomes of female and male turbot (Scophthalmus maximus).</title>
        <authorList>
            <person name="Xu H."/>
            <person name="Xu X.-W."/>
            <person name="Shao C."/>
            <person name="Chen S."/>
        </authorList>
    </citation>
    <scope>NUCLEOTIDE SEQUENCE [LARGE SCALE GENOMIC DNA]</scope>
    <source>
        <strain evidence="6">Ysfricsl-2016a</strain>
        <tissue evidence="6">Blood</tissue>
    </source>
</reference>
<comment type="subcellular location">
    <subcellularLocation>
        <location evidence="1">Cytoplasm</location>
    </subcellularLocation>
</comment>
<dbReference type="EMBL" id="VEVO01000011">
    <property type="protein sequence ID" value="KAF0035293.1"/>
    <property type="molecule type" value="Genomic_DNA"/>
</dbReference>
<feature type="region of interest" description="Disordered" evidence="4">
    <location>
        <begin position="326"/>
        <end position="382"/>
    </location>
</feature>
<feature type="region of interest" description="Disordered" evidence="4">
    <location>
        <begin position="439"/>
        <end position="472"/>
    </location>
</feature>
<evidence type="ECO:0000259" key="5">
    <source>
        <dbReference type="Pfam" id="PF07894"/>
    </source>
</evidence>
<feature type="domain" description="Scaffolding anchor of CK1" evidence="5">
    <location>
        <begin position="532"/>
        <end position="721"/>
    </location>
</feature>
<accession>A0A6A4SMK8</accession>
<evidence type="ECO:0000256" key="2">
    <source>
        <dbReference type="ARBA" id="ARBA00006937"/>
    </source>
</evidence>
<feature type="compositionally biased region" description="Polar residues" evidence="4">
    <location>
        <begin position="366"/>
        <end position="378"/>
    </location>
</feature>
<comment type="similarity">
    <text evidence="2">Belongs to the FAM83 family.</text>
</comment>
<dbReference type="InterPro" id="IPR050944">
    <property type="entry name" value="FAM83"/>
</dbReference>
<evidence type="ECO:0000256" key="4">
    <source>
        <dbReference type="SAM" id="MobiDB-lite"/>
    </source>
</evidence>
<dbReference type="GO" id="GO:0007165">
    <property type="term" value="P:signal transduction"/>
    <property type="evidence" value="ECO:0007669"/>
    <property type="project" value="TreeGrafter"/>
</dbReference>
<dbReference type="PANTHER" id="PTHR16181:SF29">
    <property type="entry name" value="PROTEIN FAM83A-RELATED"/>
    <property type="match status" value="1"/>
</dbReference>
<feature type="region of interest" description="Disordered" evidence="4">
    <location>
        <begin position="414"/>
        <end position="433"/>
    </location>
</feature>
<protein>
    <recommendedName>
        <fullName evidence="5">Scaffolding anchor of CK1 domain-containing protein</fullName>
    </recommendedName>
</protein>
<dbReference type="GO" id="GO:1902808">
    <property type="term" value="P:positive regulation of cell cycle G1/S phase transition"/>
    <property type="evidence" value="ECO:0007669"/>
    <property type="project" value="TreeGrafter"/>
</dbReference>
<dbReference type="GO" id="GO:0032006">
    <property type="term" value="P:regulation of TOR signaling"/>
    <property type="evidence" value="ECO:0007669"/>
    <property type="project" value="TreeGrafter"/>
</dbReference>
<sequence length="849" mass="94328">MALSQCLDDSPLRLCPKRTGADDLNLQEVYNERHRLALEELLSGGLDHFQDFLAKERIPNFLSDDEIRRIRSTAVPPRCVSVHGDDQLLEQSLSSSLDCSSVTYFPEVSDVEPPVLEMGWPAFTAGSYRGVTRAVAHFRPSYGECIYSCKEAARRLIKSAREVIAIVTDSLTDLDIFKDLQEACSQRRVPVYILLDQLGAPAFLKMCRDVGVRLDDLWQMKVRTITGTTYYMRSGARITGKVHERFMLIDGNRVATGSYRFNWTDGKLNSSNLIELSGQITEKFDEEFRILYAQSLPVSARGPPSVRNSGIYEHLLIKHSVTSSPHLARERPVEPVCLTSTPSRKPKTLAVQPACDPSTPDCLKSSPASDSSTIGENSTEQRHMQEEILAGSTIQRFPAEQLPVKEPVIPGTVSCHASTQTSKSVTDRDTQTDLQLTQHHDITTRTSTGPNQATSPSISSSTQISPAQAAPDGTLKDCYHKLTKERQHHYSAIRSKLEHMVTTLSQRRELADVTNVVIDDQIIILGGCADNTVEVYNERHRLALEELLSGGLDHFQDFLAKERIPNFLSDDEIRRIRSTAVPPRCVSVHGDDQLLEQSLSSSLDCSSVTYFPEVSDVEPPVLEMGWPAFTAGSYRGVTRAVAHFRPSYGECIYSCKEAARRLIKSAREVIAIVTDSLTDLDIFKDLQEACTQRRVPVYILLDQLGAPSFLKMCGDVGVRLDDFWEEILAGSTIRCFPAEQLPVNEPVIPSTVSCHASTQTRKSLKNCNQLLQLNVGGNTCTSAVSIQSLFRAGIRVPRHTTAEISGEECLTAVNSRYTLTPYPRPGNPQRGQVVVMPNPLDSWVMGWHH</sequence>
<dbReference type="Gene3D" id="3.30.870.10">
    <property type="entry name" value="Endonuclease Chain A"/>
    <property type="match status" value="2"/>
</dbReference>
<dbReference type="Pfam" id="PF07894">
    <property type="entry name" value="SACK1"/>
    <property type="match status" value="2"/>
</dbReference>
<comment type="caution">
    <text evidence="6">The sequence shown here is derived from an EMBL/GenBank/DDBJ whole genome shotgun (WGS) entry which is preliminary data.</text>
</comment>
<organism evidence="6 7">
    <name type="scientific">Scophthalmus maximus</name>
    <name type="common">Turbot</name>
    <name type="synonym">Psetta maxima</name>
    <dbReference type="NCBI Taxonomy" id="52904"/>
    <lineage>
        <taxon>Eukaryota</taxon>
        <taxon>Metazoa</taxon>
        <taxon>Chordata</taxon>
        <taxon>Craniata</taxon>
        <taxon>Vertebrata</taxon>
        <taxon>Euteleostomi</taxon>
        <taxon>Actinopterygii</taxon>
        <taxon>Neopterygii</taxon>
        <taxon>Teleostei</taxon>
        <taxon>Neoteleostei</taxon>
        <taxon>Acanthomorphata</taxon>
        <taxon>Carangaria</taxon>
        <taxon>Pleuronectiformes</taxon>
        <taxon>Pleuronectoidei</taxon>
        <taxon>Scophthalmidae</taxon>
        <taxon>Scophthalmus</taxon>
    </lineage>
</organism>
<dbReference type="GO" id="GO:0070372">
    <property type="term" value="P:regulation of ERK1 and ERK2 cascade"/>
    <property type="evidence" value="ECO:0007669"/>
    <property type="project" value="TreeGrafter"/>
</dbReference>
<dbReference type="GO" id="GO:0005829">
    <property type="term" value="C:cytosol"/>
    <property type="evidence" value="ECO:0007669"/>
    <property type="project" value="TreeGrafter"/>
</dbReference>
<dbReference type="FunFam" id="3.30.870.10:FF:000004">
    <property type="entry name" value="protein FAM83H isoform X2"/>
    <property type="match status" value="1"/>
</dbReference>
<evidence type="ECO:0000256" key="3">
    <source>
        <dbReference type="ARBA" id="ARBA00022490"/>
    </source>
</evidence>
<dbReference type="AlphaFoldDB" id="A0A6A4SMK8"/>
<keyword evidence="3" id="KW-0963">Cytoplasm</keyword>
<dbReference type="InterPro" id="IPR012461">
    <property type="entry name" value="SACK1"/>
</dbReference>
<dbReference type="GO" id="GO:0019901">
    <property type="term" value="F:protein kinase binding"/>
    <property type="evidence" value="ECO:0007669"/>
    <property type="project" value="TreeGrafter"/>
</dbReference>
<feature type="compositionally biased region" description="Polar residues" evidence="4">
    <location>
        <begin position="415"/>
        <end position="424"/>
    </location>
</feature>